<sequence>MEPQSRVRSTSRRRRRRRRRRRQCIQLLNASNARLRVPDASRLYYKPPSHLSAPRDTCPRRCPTMNPRYWCSTYALSGDHFGCSRR</sequence>
<reference evidence="1" key="1">
    <citation type="submission" date="2021-03" db="EMBL/GenBank/DDBJ databases">
        <authorList>
            <consortium name="DOE Joint Genome Institute"/>
            <person name="Ahrendt S."/>
            <person name="Looney B.P."/>
            <person name="Miyauchi S."/>
            <person name="Morin E."/>
            <person name="Drula E."/>
            <person name="Courty P.E."/>
            <person name="Chicoki N."/>
            <person name="Fauchery L."/>
            <person name="Kohler A."/>
            <person name="Kuo A."/>
            <person name="Labutti K."/>
            <person name="Pangilinan J."/>
            <person name="Lipzen A."/>
            <person name="Riley R."/>
            <person name="Andreopoulos W."/>
            <person name="He G."/>
            <person name="Johnson J."/>
            <person name="Barry K.W."/>
            <person name="Grigoriev I.V."/>
            <person name="Nagy L."/>
            <person name="Hibbett D."/>
            <person name="Henrissat B."/>
            <person name="Matheny P.B."/>
            <person name="Labbe J."/>
            <person name="Martin F."/>
        </authorList>
    </citation>
    <scope>NUCLEOTIDE SEQUENCE</scope>
    <source>
        <strain evidence="1">HHB10654</strain>
    </source>
</reference>
<proteinExistence type="predicted"/>
<evidence type="ECO:0000313" key="1">
    <source>
        <dbReference type="EMBL" id="KAI0063027.1"/>
    </source>
</evidence>
<dbReference type="EMBL" id="MU277205">
    <property type="protein sequence ID" value="KAI0063027.1"/>
    <property type="molecule type" value="Genomic_DNA"/>
</dbReference>
<dbReference type="Proteomes" id="UP000814140">
    <property type="component" value="Unassembled WGS sequence"/>
</dbReference>
<protein>
    <submittedName>
        <fullName evidence="1">Uncharacterized protein</fullName>
    </submittedName>
</protein>
<organism evidence="1 2">
    <name type="scientific">Artomyces pyxidatus</name>
    <dbReference type="NCBI Taxonomy" id="48021"/>
    <lineage>
        <taxon>Eukaryota</taxon>
        <taxon>Fungi</taxon>
        <taxon>Dikarya</taxon>
        <taxon>Basidiomycota</taxon>
        <taxon>Agaricomycotina</taxon>
        <taxon>Agaricomycetes</taxon>
        <taxon>Russulales</taxon>
        <taxon>Auriscalpiaceae</taxon>
        <taxon>Artomyces</taxon>
    </lineage>
</organism>
<gene>
    <name evidence="1" type="ORF">BV25DRAFT_496699</name>
</gene>
<reference evidence="1" key="2">
    <citation type="journal article" date="2022" name="New Phytol.">
        <title>Evolutionary transition to the ectomycorrhizal habit in the genomes of a hyperdiverse lineage of mushroom-forming fungi.</title>
        <authorList>
            <person name="Looney B."/>
            <person name="Miyauchi S."/>
            <person name="Morin E."/>
            <person name="Drula E."/>
            <person name="Courty P.E."/>
            <person name="Kohler A."/>
            <person name="Kuo A."/>
            <person name="LaButti K."/>
            <person name="Pangilinan J."/>
            <person name="Lipzen A."/>
            <person name="Riley R."/>
            <person name="Andreopoulos W."/>
            <person name="He G."/>
            <person name="Johnson J."/>
            <person name="Nolan M."/>
            <person name="Tritt A."/>
            <person name="Barry K.W."/>
            <person name="Grigoriev I.V."/>
            <person name="Nagy L.G."/>
            <person name="Hibbett D."/>
            <person name="Henrissat B."/>
            <person name="Matheny P.B."/>
            <person name="Labbe J."/>
            <person name="Martin F.M."/>
        </authorList>
    </citation>
    <scope>NUCLEOTIDE SEQUENCE</scope>
    <source>
        <strain evidence="1">HHB10654</strain>
    </source>
</reference>
<evidence type="ECO:0000313" key="2">
    <source>
        <dbReference type="Proteomes" id="UP000814140"/>
    </source>
</evidence>
<accession>A0ACB8T3R0</accession>
<keyword evidence="2" id="KW-1185">Reference proteome</keyword>
<name>A0ACB8T3R0_9AGAM</name>
<comment type="caution">
    <text evidence="1">The sequence shown here is derived from an EMBL/GenBank/DDBJ whole genome shotgun (WGS) entry which is preliminary data.</text>
</comment>